<evidence type="ECO:0000313" key="1">
    <source>
        <dbReference type="EMBL" id="SKA79668.1"/>
    </source>
</evidence>
<organism evidence="1 2">
    <name type="scientific">Thiothrix eikelboomii</name>
    <dbReference type="NCBI Taxonomy" id="92487"/>
    <lineage>
        <taxon>Bacteria</taxon>
        <taxon>Pseudomonadati</taxon>
        <taxon>Pseudomonadota</taxon>
        <taxon>Gammaproteobacteria</taxon>
        <taxon>Thiotrichales</taxon>
        <taxon>Thiotrichaceae</taxon>
        <taxon>Thiothrix</taxon>
    </lineage>
</organism>
<name>A0A1T4WS41_9GAMM</name>
<sequence>MDASQQILQCFLAGQYERLQCPQCENTFLTNVYAIHHDGKSSLRCKNCHRRFFSDTEEGEWRHYVLLEKFSLGLEYFCDAIQHQQLTEIPFIRRIGLLAEDDTVLPLERIELFKEQEPDYRIIYVMERLEHLNEEDTNFFTDHVHAIDWMDEQERLQVWTWVKDRYGQALAEDLRQLCRYYREHQDFVSWDLHGDNLMRTRQGKMVVMDPFTPKF</sequence>
<dbReference type="STRING" id="92487.SAMN02745130_02048"/>
<reference evidence="1 2" key="1">
    <citation type="submission" date="2017-02" db="EMBL/GenBank/DDBJ databases">
        <authorList>
            <person name="Peterson S.W."/>
        </authorList>
    </citation>
    <scope>NUCLEOTIDE SEQUENCE [LARGE SCALE GENOMIC DNA]</scope>
    <source>
        <strain evidence="1 2">ATCC 49788</strain>
    </source>
</reference>
<dbReference type="EMBL" id="FUYB01000008">
    <property type="protein sequence ID" value="SKA79668.1"/>
    <property type="molecule type" value="Genomic_DNA"/>
</dbReference>
<keyword evidence="2" id="KW-1185">Reference proteome</keyword>
<dbReference type="Proteomes" id="UP000190460">
    <property type="component" value="Unassembled WGS sequence"/>
</dbReference>
<proteinExistence type="predicted"/>
<gene>
    <name evidence="1" type="ORF">SAMN02745130_02048</name>
</gene>
<dbReference type="AlphaFoldDB" id="A0A1T4WS41"/>
<dbReference type="OrthoDB" id="5621895at2"/>
<accession>A0A1T4WS41</accession>
<dbReference type="RefSeq" id="WP_078922510.1">
    <property type="nucleotide sequence ID" value="NZ_FUYB01000008.1"/>
</dbReference>
<evidence type="ECO:0000313" key="2">
    <source>
        <dbReference type="Proteomes" id="UP000190460"/>
    </source>
</evidence>
<protein>
    <submittedName>
        <fullName evidence="1">Uncharacterized protein</fullName>
    </submittedName>
</protein>